<protein>
    <submittedName>
        <fullName evidence="2">Surface layer protein slpd</fullName>
    </submittedName>
</protein>
<dbReference type="STRING" id="1423802.FC56_GL001212"/>
<dbReference type="PATRIC" id="fig|1423802.4.peg.1228"/>
<reference evidence="2 3" key="1">
    <citation type="journal article" date="2015" name="Genome Announc.">
        <title>Expanding the biotechnology potential of lactobacilli through comparative genomics of 213 strains and associated genera.</title>
        <authorList>
            <person name="Sun Z."/>
            <person name="Harris H.M."/>
            <person name="McCann A."/>
            <person name="Guo C."/>
            <person name="Argimon S."/>
            <person name="Zhang W."/>
            <person name="Yang X."/>
            <person name="Jeffery I.B."/>
            <person name="Cooney J.C."/>
            <person name="Kagawa T.F."/>
            <person name="Liu W."/>
            <person name="Song Y."/>
            <person name="Salvetti E."/>
            <person name="Wrobel A."/>
            <person name="Rasinkangas P."/>
            <person name="Parkhill J."/>
            <person name="Rea M.C."/>
            <person name="O'Sullivan O."/>
            <person name="Ritari J."/>
            <person name="Douillard F.P."/>
            <person name="Paul Ross R."/>
            <person name="Yang R."/>
            <person name="Briner A.E."/>
            <person name="Felis G.E."/>
            <person name="de Vos W.M."/>
            <person name="Barrangou R."/>
            <person name="Klaenhammer T.R."/>
            <person name="Caufield P.W."/>
            <person name="Cui Y."/>
            <person name="Zhang H."/>
            <person name="O'Toole P.W."/>
        </authorList>
    </citation>
    <scope>NUCLEOTIDE SEQUENCE [LARGE SCALE GENOMIC DNA]</scope>
    <source>
        <strain evidence="2 3">DSM 24302</strain>
    </source>
</reference>
<accession>A0A0R2CWX1</accession>
<proteinExistence type="predicted"/>
<comment type="caution">
    <text evidence="2">The sequence shown here is derived from an EMBL/GenBank/DDBJ whole genome shotgun (WGS) entry which is preliminary data.</text>
</comment>
<evidence type="ECO:0000313" key="3">
    <source>
        <dbReference type="Proteomes" id="UP000051256"/>
    </source>
</evidence>
<organism evidence="2 3">
    <name type="scientific">Lentilactobacillus senioris DSM 24302 = JCM 17472</name>
    <dbReference type="NCBI Taxonomy" id="1423802"/>
    <lineage>
        <taxon>Bacteria</taxon>
        <taxon>Bacillati</taxon>
        <taxon>Bacillota</taxon>
        <taxon>Bacilli</taxon>
        <taxon>Lactobacillales</taxon>
        <taxon>Lactobacillaceae</taxon>
        <taxon>Lentilactobacillus</taxon>
    </lineage>
</organism>
<gene>
    <name evidence="2" type="ORF">FC56_GL001212</name>
</gene>
<sequence length="413" mass="44953">MKSTLKNSLFVGLAALGFVTLAGAANANNASAATTTNGFHQLTGVNANQRNVSFTGSNDLLSAPKYNSKVVASTTTLRKLAASDNSKDNFRAYGYTVNSRGSVYYKIVSFDKQYRGWIYGGKTVNNFGGGVAKYTTSNETAATSTEKANTYVFAKPGTTNDGNSVTYVAPAYTQYKIGRKVMDTTDYKNDKLKVTKAATRTREGDRWLYVTDGAHPEVNGWIKSTGLKNYKSEGVNQTTASMVFNYSNYDVAGQKTTSTISNISGLRLLFNSNVNFTDAVNTFNRDASVKGNKSDILSRSDLLAALKKDGLSTVYMKITPTLLPRIPGGILDHLDNTGIFMKFNIDTDALPQNVHYGDNIRLSYTIEPQNLYVKAPIQTIIADNTKNSDGYYAVPMNNDVIRSIVSGLATIEF</sequence>
<evidence type="ECO:0000256" key="1">
    <source>
        <dbReference type="SAM" id="SignalP"/>
    </source>
</evidence>
<dbReference type="RefSeq" id="WP_056977391.1">
    <property type="nucleotide sequence ID" value="NZ_AYZR01000004.1"/>
</dbReference>
<dbReference type="EMBL" id="AYZR01000004">
    <property type="protein sequence ID" value="KRM94260.1"/>
    <property type="molecule type" value="Genomic_DNA"/>
</dbReference>
<keyword evidence="3" id="KW-1185">Reference proteome</keyword>
<evidence type="ECO:0000313" key="2">
    <source>
        <dbReference type="EMBL" id="KRM94260.1"/>
    </source>
</evidence>
<name>A0A0R2CWX1_9LACO</name>
<dbReference type="Proteomes" id="UP000051256">
    <property type="component" value="Unassembled WGS sequence"/>
</dbReference>
<dbReference type="AlphaFoldDB" id="A0A0R2CWX1"/>
<feature type="signal peptide" evidence="1">
    <location>
        <begin position="1"/>
        <end position="24"/>
    </location>
</feature>
<keyword evidence="1" id="KW-0732">Signal</keyword>
<feature type="chain" id="PRO_5039207563" evidence="1">
    <location>
        <begin position="25"/>
        <end position="413"/>
    </location>
</feature>